<keyword evidence="3" id="KW-1185">Reference proteome</keyword>
<reference evidence="2 3" key="1">
    <citation type="submission" date="2016-05" db="EMBL/GenBank/DDBJ databases">
        <title>Single-cell genome of chain-forming Candidatus Thiomargarita nelsonii and comparison to other large sulfur-oxidizing bacteria.</title>
        <authorList>
            <person name="Winkel M."/>
            <person name="Salman V."/>
            <person name="Woyke T."/>
            <person name="Schulz-Vogt H."/>
            <person name="Richter M."/>
            <person name="Flood B."/>
            <person name="Bailey J."/>
            <person name="Amann R."/>
            <person name="Mussmann M."/>
        </authorList>
    </citation>
    <scope>NUCLEOTIDE SEQUENCE [LARGE SCALE GENOMIC DNA]</scope>
    <source>
        <strain evidence="2 3">THI036</strain>
    </source>
</reference>
<dbReference type="Proteomes" id="UP000076962">
    <property type="component" value="Unassembled WGS sequence"/>
</dbReference>
<accession>A0A0A6NY20</accession>
<name>A0A0A6NY20_9GAMM</name>
<evidence type="ECO:0000313" key="2">
    <source>
        <dbReference type="EMBL" id="OAD20198.1"/>
    </source>
</evidence>
<protein>
    <submittedName>
        <fullName evidence="2">Polysaccharide biosynthesis protein</fullName>
    </submittedName>
</protein>
<keyword evidence="1" id="KW-1133">Transmembrane helix</keyword>
<proteinExistence type="predicted"/>
<keyword evidence="1" id="KW-0812">Transmembrane</keyword>
<evidence type="ECO:0000256" key="1">
    <source>
        <dbReference type="SAM" id="Phobius"/>
    </source>
</evidence>
<keyword evidence="1" id="KW-0472">Membrane</keyword>
<evidence type="ECO:0000313" key="3">
    <source>
        <dbReference type="Proteomes" id="UP000076962"/>
    </source>
</evidence>
<dbReference type="AlphaFoldDB" id="A0A0A6NY20"/>
<gene>
    <name evidence="2" type="ORF">THIOM_004124</name>
</gene>
<sequence>MTIYAFYRHFIGAITNIVLNYFLIRELGIIGAAWATLLSYMLASYLIDYFFCKMRKSFYMKTLSIFPVFLKR</sequence>
<dbReference type="EMBL" id="LUTY01002521">
    <property type="protein sequence ID" value="OAD20198.1"/>
    <property type="molecule type" value="Genomic_DNA"/>
</dbReference>
<organism evidence="2 3">
    <name type="scientific">Candidatus Thiomargarita nelsonii</name>
    <dbReference type="NCBI Taxonomy" id="1003181"/>
    <lineage>
        <taxon>Bacteria</taxon>
        <taxon>Pseudomonadati</taxon>
        <taxon>Pseudomonadota</taxon>
        <taxon>Gammaproteobacteria</taxon>
        <taxon>Thiotrichales</taxon>
        <taxon>Thiotrichaceae</taxon>
        <taxon>Thiomargarita</taxon>
    </lineage>
</organism>
<feature type="transmembrane region" description="Helical" evidence="1">
    <location>
        <begin position="7"/>
        <end position="24"/>
    </location>
</feature>
<feature type="transmembrane region" description="Helical" evidence="1">
    <location>
        <begin position="30"/>
        <end position="51"/>
    </location>
</feature>
<comment type="caution">
    <text evidence="2">The sequence shown here is derived from an EMBL/GenBank/DDBJ whole genome shotgun (WGS) entry which is preliminary data.</text>
</comment>